<dbReference type="RefSeq" id="WP_135327487.1">
    <property type="nucleotide sequence ID" value="NZ_SRJC01000001.1"/>
</dbReference>
<dbReference type="GO" id="GO:0005737">
    <property type="term" value="C:cytoplasm"/>
    <property type="evidence" value="ECO:0007669"/>
    <property type="project" value="UniProtKB-SubCell"/>
</dbReference>
<keyword evidence="5 6" id="KW-0560">Oxidoreductase</keyword>
<keyword evidence="3" id="KW-0963">Cytoplasm</keyword>
<gene>
    <name evidence="6" type="ORF">E4663_10275</name>
</gene>
<dbReference type="Proteomes" id="UP000297982">
    <property type="component" value="Unassembled WGS sequence"/>
</dbReference>
<dbReference type="PANTHER" id="PTHR44085">
    <property type="entry name" value="SEPIAPTERIN REDUCTASE"/>
    <property type="match status" value="1"/>
</dbReference>
<evidence type="ECO:0000256" key="3">
    <source>
        <dbReference type="ARBA" id="ARBA00022490"/>
    </source>
</evidence>
<dbReference type="GO" id="GO:0006729">
    <property type="term" value="P:tetrahydrobiopterin biosynthetic process"/>
    <property type="evidence" value="ECO:0007669"/>
    <property type="project" value="TreeGrafter"/>
</dbReference>
<dbReference type="PROSITE" id="PS00061">
    <property type="entry name" value="ADH_SHORT"/>
    <property type="match status" value="1"/>
</dbReference>
<dbReference type="Pfam" id="PF00106">
    <property type="entry name" value="adh_short"/>
    <property type="match status" value="1"/>
</dbReference>
<reference evidence="6 7" key="1">
    <citation type="journal article" date="2003" name="Int. J. Syst. Evol. Microbiol.">
        <title>Halobacillus salinus sp. nov., isolated from a salt lake on the coast of the East Sea in Korea.</title>
        <authorList>
            <person name="Yoon J.H."/>
            <person name="Kang K.H."/>
            <person name="Park Y.H."/>
        </authorList>
    </citation>
    <scope>NUCLEOTIDE SEQUENCE [LARGE SCALE GENOMIC DNA]</scope>
    <source>
        <strain evidence="6 7">HSL-3</strain>
    </source>
</reference>
<name>A0A4Z0H5Q2_9BACI</name>
<dbReference type="InterPro" id="IPR036291">
    <property type="entry name" value="NAD(P)-bd_dom_sf"/>
</dbReference>
<comment type="similarity">
    <text evidence="2">Belongs to the short-chain dehydrogenases/reductases (SDR) family.</text>
</comment>
<accession>A0A4Z0H5Q2</accession>
<dbReference type="InterPro" id="IPR051721">
    <property type="entry name" value="Biopterin_syn/organic_redct"/>
</dbReference>
<comment type="caution">
    <text evidence="6">The sequence shown here is derived from an EMBL/GenBank/DDBJ whole genome shotgun (WGS) entry which is preliminary data.</text>
</comment>
<dbReference type="NCBIfam" id="NF005381">
    <property type="entry name" value="PRK06924.1"/>
    <property type="match status" value="1"/>
</dbReference>
<evidence type="ECO:0000256" key="2">
    <source>
        <dbReference type="ARBA" id="ARBA00006484"/>
    </source>
</evidence>
<sequence length="252" mass="27947">MQYAIVTGDSRGLGEAVAKQLMEKNVNVIGVSRNLNEDLKTHAEDRKVEYHHIAADLTDHSQLEQAVIDAIEIAFHEDTHYVYVVNNAGMIEPIDKVGDLDPEMTTKHIQLNLSAPILIVNRLLQEANRKGIHLSVINVTSGAAEKTIHGWSVYSSTKAAINSFTKTLALEQEGNGHVILAFSPGVMDTDMQQEIRSSSKEAFADVDKFKQLKEEGALRSPEEVAAVLMDLLNQPKDIENGKVYKLYDLIEQ</sequence>
<dbReference type="Gene3D" id="3.40.50.720">
    <property type="entry name" value="NAD(P)-binding Rossmann-like Domain"/>
    <property type="match status" value="1"/>
</dbReference>
<proteinExistence type="inferred from homology"/>
<dbReference type="PRINTS" id="PR00081">
    <property type="entry name" value="GDHRDH"/>
</dbReference>
<dbReference type="STRING" id="192814.GCA_900166575_02441"/>
<dbReference type="InterPro" id="IPR020904">
    <property type="entry name" value="Sc_DH/Rdtase_CS"/>
</dbReference>
<organism evidence="6 7">
    <name type="scientific">Halobacillus salinus</name>
    <dbReference type="NCBI Taxonomy" id="192814"/>
    <lineage>
        <taxon>Bacteria</taxon>
        <taxon>Bacillati</taxon>
        <taxon>Bacillota</taxon>
        <taxon>Bacilli</taxon>
        <taxon>Bacillales</taxon>
        <taxon>Bacillaceae</taxon>
        <taxon>Halobacillus</taxon>
    </lineage>
</organism>
<dbReference type="EC" id="1.1.1.320" evidence="6"/>
<protein>
    <submittedName>
        <fullName evidence="6">(S)-benzoin forming benzil reductase</fullName>
        <ecNumber evidence="6">1.1.1.320</ecNumber>
    </submittedName>
</protein>
<evidence type="ECO:0000256" key="5">
    <source>
        <dbReference type="ARBA" id="ARBA00023002"/>
    </source>
</evidence>
<dbReference type="SUPFAM" id="SSF51735">
    <property type="entry name" value="NAD(P)-binding Rossmann-fold domains"/>
    <property type="match status" value="1"/>
</dbReference>
<dbReference type="InterPro" id="IPR002347">
    <property type="entry name" value="SDR_fam"/>
</dbReference>
<keyword evidence="7" id="KW-1185">Reference proteome</keyword>
<comment type="subcellular location">
    <subcellularLocation>
        <location evidence="1">Cytoplasm</location>
    </subcellularLocation>
</comment>
<dbReference type="PANTHER" id="PTHR44085:SF2">
    <property type="entry name" value="SEPIAPTERIN REDUCTASE"/>
    <property type="match status" value="1"/>
</dbReference>
<dbReference type="EMBL" id="SRJC01000001">
    <property type="protein sequence ID" value="TGB05350.1"/>
    <property type="molecule type" value="Genomic_DNA"/>
</dbReference>
<dbReference type="AlphaFoldDB" id="A0A4Z0H5Q2"/>
<keyword evidence="4" id="KW-0521">NADP</keyword>
<evidence type="ECO:0000256" key="1">
    <source>
        <dbReference type="ARBA" id="ARBA00004496"/>
    </source>
</evidence>
<evidence type="ECO:0000256" key="4">
    <source>
        <dbReference type="ARBA" id="ARBA00022857"/>
    </source>
</evidence>
<evidence type="ECO:0000313" key="7">
    <source>
        <dbReference type="Proteomes" id="UP000297982"/>
    </source>
</evidence>
<dbReference type="GO" id="GO:0004757">
    <property type="term" value="F:sepiapterin reductase (NADP+) activity"/>
    <property type="evidence" value="ECO:0007669"/>
    <property type="project" value="TreeGrafter"/>
</dbReference>
<evidence type="ECO:0000313" key="6">
    <source>
        <dbReference type="EMBL" id="TGB05350.1"/>
    </source>
</evidence>